<name>A0AC34R0N6_9BILA</name>
<evidence type="ECO:0000313" key="2">
    <source>
        <dbReference type="WBParaSite" id="JU765_v2.g2240.t1"/>
    </source>
</evidence>
<evidence type="ECO:0000313" key="1">
    <source>
        <dbReference type="Proteomes" id="UP000887576"/>
    </source>
</evidence>
<reference evidence="2" key="1">
    <citation type="submission" date="2022-11" db="UniProtKB">
        <authorList>
            <consortium name="WormBaseParasite"/>
        </authorList>
    </citation>
    <scope>IDENTIFICATION</scope>
</reference>
<dbReference type="WBParaSite" id="JU765_v2.g2240.t1">
    <property type="protein sequence ID" value="JU765_v2.g2240.t1"/>
    <property type="gene ID" value="JU765_v2.g2240"/>
</dbReference>
<accession>A0AC34R0N6</accession>
<organism evidence="1 2">
    <name type="scientific">Panagrolaimus sp. JU765</name>
    <dbReference type="NCBI Taxonomy" id="591449"/>
    <lineage>
        <taxon>Eukaryota</taxon>
        <taxon>Metazoa</taxon>
        <taxon>Ecdysozoa</taxon>
        <taxon>Nematoda</taxon>
        <taxon>Chromadorea</taxon>
        <taxon>Rhabditida</taxon>
        <taxon>Tylenchina</taxon>
        <taxon>Panagrolaimomorpha</taxon>
        <taxon>Panagrolaimoidea</taxon>
        <taxon>Panagrolaimidae</taxon>
        <taxon>Panagrolaimus</taxon>
    </lineage>
</organism>
<protein>
    <submittedName>
        <fullName evidence="2">Uncharacterized protein</fullName>
    </submittedName>
</protein>
<proteinExistence type="predicted"/>
<sequence length="330" mass="38100">MALKRRSFSTVSNFSVSTVNQPNYRHLTDLSPEIETKSIDSPKKQRLFLKKANLNFIKRKKELKTSSSTSNLTDEKLFFEKIEKRPMSDPIGKCQIFPEKKNCLLYSSFCFGKDRFLKKNLSKKELAPKFAYRCVLHASNWTNGSDWEFLGSSEVVPLAIEENESHFSFVSPFEVKYDYDADTSLKFELQRARLAEKSGTELGPDCSIYVGAEMSNQDLNQTKSFNFHFSARQRFDENNVRLFSTEMAYRVLISRYFDRAEAFVPVFKSHVFGLSLKASLYQTQIVLELTHQNFAKIDGFFRFALIEAASEKCLCFGDLRGSPFFDQQVE</sequence>
<dbReference type="Proteomes" id="UP000887576">
    <property type="component" value="Unplaced"/>
</dbReference>